<dbReference type="Gene3D" id="3.40.630.10">
    <property type="entry name" value="Zn peptidases"/>
    <property type="match status" value="1"/>
</dbReference>
<feature type="non-terminal residue" evidence="1">
    <location>
        <position position="1"/>
    </location>
</feature>
<reference evidence="1" key="1">
    <citation type="submission" date="2018-05" db="EMBL/GenBank/DDBJ databases">
        <authorList>
            <person name="Lanie J.A."/>
            <person name="Ng W.-L."/>
            <person name="Kazmierczak K.M."/>
            <person name="Andrzejewski T.M."/>
            <person name="Davidsen T.M."/>
            <person name="Wayne K.J."/>
            <person name="Tettelin H."/>
            <person name="Glass J.I."/>
            <person name="Rusch D."/>
            <person name="Podicherti R."/>
            <person name="Tsui H.-C.T."/>
            <person name="Winkler M.E."/>
        </authorList>
    </citation>
    <scope>NUCLEOTIDE SEQUENCE</scope>
</reference>
<proteinExistence type="predicted"/>
<dbReference type="Gene3D" id="3.30.70.360">
    <property type="match status" value="1"/>
</dbReference>
<accession>A0A382ZPP8</accession>
<name>A0A382ZPP8_9ZZZZ</name>
<organism evidence="1">
    <name type="scientific">marine metagenome</name>
    <dbReference type="NCBI Taxonomy" id="408172"/>
    <lineage>
        <taxon>unclassified sequences</taxon>
        <taxon>metagenomes</taxon>
        <taxon>ecological metagenomes</taxon>
    </lineage>
</organism>
<gene>
    <name evidence="1" type="ORF">METZ01_LOCUS450371</name>
</gene>
<dbReference type="GO" id="GO:0016787">
    <property type="term" value="F:hydrolase activity"/>
    <property type="evidence" value="ECO:0007669"/>
    <property type="project" value="InterPro"/>
</dbReference>
<dbReference type="SUPFAM" id="SSF53187">
    <property type="entry name" value="Zn-dependent exopeptidases"/>
    <property type="match status" value="1"/>
</dbReference>
<protein>
    <recommendedName>
        <fullName evidence="2">Peptidase M20 dimerisation domain-containing protein</fullName>
    </recommendedName>
</protein>
<dbReference type="PANTHER" id="PTHR11014:SF63">
    <property type="entry name" value="METALLOPEPTIDASE, PUTATIVE (AFU_ORTHOLOGUE AFUA_6G09600)-RELATED"/>
    <property type="match status" value="1"/>
</dbReference>
<evidence type="ECO:0000313" key="1">
    <source>
        <dbReference type="EMBL" id="SVD97517.1"/>
    </source>
</evidence>
<dbReference type="PANTHER" id="PTHR11014">
    <property type="entry name" value="PEPTIDASE M20 FAMILY MEMBER"/>
    <property type="match status" value="1"/>
</dbReference>
<dbReference type="EMBL" id="UINC01185685">
    <property type="protein sequence ID" value="SVD97517.1"/>
    <property type="molecule type" value="Genomic_DNA"/>
</dbReference>
<dbReference type="Pfam" id="PF01546">
    <property type="entry name" value="Peptidase_M20"/>
    <property type="match status" value="1"/>
</dbReference>
<dbReference type="AlphaFoldDB" id="A0A382ZPP8"/>
<dbReference type="InterPro" id="IPR017439">
    <property type="entry name" value="Amidohydrolase"/>
</dbReference>
<dbReference type="InterPro" id="IPR002933">
    <property type="entry name" value="Peptidase_M20"/>
</dbReference>
<evidence type="ECO:0008006" key="2">
    <source>
        <dbReference type="Google" id="ProtNLM"/>
    </source>
</evidence>
<sequence length="116" mass="12675">IVEGIAKAHNVKSSFSYFTRTNMTINSAAQVDVAMQAARTVVGKDMVDGNCEPKLFSEDFSQMALVRPGCYILIGNGTEGAHGQSLHSSNYDFNDELLVIGSSYWSELVYQRLSSS</sequence>